<name>A0ABS4PMQ9_9PSEU</name>
<dbReference type="Proteomes" id="UP000741013">
    <property type="component" value="Unassembled WGS sequence"/>
</dbReference>
<reference evidence="5 6" key="1">
    <citation type="submission" date="2021-03" db="EMBL/GenBank/DDBJ databases">
        <title>Sequencing the genomes of 1000 actinobacteria strains.</title>
        <authorList>
            <person name="Klenk H.-P."/>
        </authorList>
    </citation>
    <scope>NUCLEOTIDE SEQUENCE [LARGE SCALE GENOMIC DNA]</scope>
    <source>
        <strain evidence="5 6">DSM 45510</strain>
    </source>
</reference>
<dbReference type="EC" id="1.14.13.127" evidence="5"/>
<gene>
    <name evidence="5" type="ORF">JOM49_002139</name>
</gene>
<dbReference type="InterPro" id="IPR036188">
    <property type="entry name" value="FAD/NAD-bd_sf"/>
</dbReference>
<dbReference type="Gene3D" id="3.50.50.60">
    <property type="entry name" value="FAD/NAD(P)-binding domain"/>
    <property type="match status" value="2"/>
</dbReference>
<sequence>MTDVVIAGAGPTGLMLAAELRLAGAEVTLVDRLAERSGESRAGGLHPRTLEVLDQRGVVDRFLAAGRPVQAGHFSALRLDFSELDTRYGFTLLLMQAEIERLLEEWVAELGVHVRWSTAVTGFRQSGEGIDVETSGGTIHARYLVGCDGGRSAVRKLAGIGFPGTDATMTAVLADVELDDPPAEWIFGERREHGDFAVIGFGPDWYRVVVDQYDFVADRNAPISFEEVRAALLRVAGTDYGMRDPRWVSRFNDAARQAERYRDGRVFLAGDAAHIHFPAGGQGLNTGVQDAVNLGWKLGAVLAGTAPESLLDTYQTERYPVAERVLRNTMAQTALSRPGPHTDALRAEFAELIRQEPVNRALAGLISGLDIRYPATDPHPLAGRRMPDLDLDDSTRVFSLLHQAKSIEVKFAEGELEAVGVRPDGYVGWVSPRVAGPHQGG</sequence>
<dbReference type="Pfam" id="PF01494">
    <property type="entry name" value="FAD_binding_3"/>
    <property type="match status" value="1"/>
</dbReference>
<feature type="domain" description="FAD-binding" evidence="4">
    <location>
        <begin position="2"/>
        <end position="329"/>
    </location>
</feature>
<evidence type="ECO:0000256" key="1">
    <source>
        <dbReference type="ARBA" id="ARBA00001974"/>
    </source>
</evidence>
<evidence type="ECO:0000313" key="5">
    <source>
        <dbReference type="EMBL" id="MBP2180613.1"/>
    </source>
</evidence>
<evidence type="ECO:0000259" key="4">
    <source>
        <dbReference type="Pfam" id="PF01494"/>
    </source>
</evidence>
<dbReference type="PANTHER" id="PTHR43004">
    <property type="entry name" value="TRK SYSTEM POTASSIUM UPTAKE PROTEIN"/>
    <property type="match status" value="1"/>
</dbReference>
<keyword evidence="6" id="KW-1185">Reference proteome</keyword>
<comment type="cofactor">
    <cofactor evidence="1">
        <name>FAD</name>
        <dbReference type="ChEBI" id="CHEBI:57692"/>
    </cofactor>
</comment>
<organism evidence="5 6">
    <name type="scientific">Amycolatopsis magusensis</name>
    <dbReference type="NCBI Taxonomy" id="882444"/>
    <lineage>
        <taxon>Bacteria</taxon>
        <taxon>Bacillati</taxon>
        <taxon>Actinomycetota</taxon>
        <taxon>Actinomycetes</taxon>
        <taxon>Pseudonocardiales</taxon>
        <taxon>Pseudonocardiaceae</taxon>
        <taxon>Amycolatopsis</taxon>
    </lineage>
</organism>
<dbReference type="EMBL" id="JAGGMS010000001">
    <property type="protein sequence ID" value="MBP2180613.1"/>
    <property type="molecule type" value="Genomic_DNA"/>
</dbReference>
<evidence type="ECO:0000256" key="2">
    <source>
        <dbReference type="ARBA" id="ARBA00022630"/>
    </source>
</evidence>
<dbReference type="PANTHER" id="PTHR43004:SF19">
    <property type="entry name" value="BINDING MONOOXYGENASE, PUTATIVE (JCVI)-RELATED"/>
    <property type="match status" value="1"/>
</dbReference>
<dbReference type="SUPFAM" id="SSF51905">
    <property type="entry name" value="FAD/NAD(P)-binding domain"/>
    <property type="match status" value="1"/>
</dbReference>
<dbReference type="InterPro" id="IPR050641">
    <property type="entry name" value="RIFMO-like"/>
</dbReference>
<evidence type="ECO:0000256" key="3">
    <source>
        <dbReference type="ARBA" id="ARBA00022827"/>
    </source>
</evidence>
<accession>A0ABS4PMQ9</accession>
<protein>
    <submittedName>
        <fullName evidence="5">3-(3-hydroxy-phenyl)propionate hydroxylase</fullName>
        <ecNumber evidence="5">1.14.13.127</ecNumber>
    </submittedName>
</protein>
<keyword evidence="5" id="KW-0560">Oxidoreductase</keyword>
<keyword evidence="2" id="KW-0285">Flavoprotein</keyword>
<evidence type="ECO:0000313" key="6">
    <source>
        <dbReference type="Proteomes" id="UP000741013"/>
    </source>
</evidence>
<dbReference type="GO" id="GO:0008688">
    <property type="term" value="F:3-(3-hydroxyphenyl)propionate hydroxylase activity"/>
    <property type="evidence" value="ECO:0007669"/>
    <property type="project" value="UniProtKB-EC"/>
</dbReference>
<comment type="caution">
    <text evidence="5">The sequence shown here is derived from an EMBL/GenBank/DDBJ whole genome shotgun (WGS) entry which is preliminary data.</text>
</comment>
<dbReference type="InterPro" id="IPR002938">
    <property type="entry name" value="FAD-bd"/>
</dbReference>
<dbReference type="PRINTS" id="PR00420">
    <property type="entry name" value="RNGMNOXGNASE"/>
</dbReference>
<dbReference type="Gene3D" id="3.30.70.2450">
    <property type="match status" value="1"/>
</dbReference>
<dbReference type="RefSeq" id="WP_308158704.1">
    <property type="nucleotide sequence ID" value="NZ_JAGGMS010000001.1"/>
</dbReference>
<proteinExistence type="predicted"/>
<keyword evidence="3" id="KW-0274">FAD</keyword>